<dbReference type="Pfam" id="PF07721">
    <property type="entry name" value="TPR_4"/>
    <property type="match status" value="1"/>
</dbReference>
<comment type="caution">
    <text evidence="2">The sequence shown here is derived from an EMBL/GenBank/DDBJ whole genome shotgun (WGS) entry which is preliminary data.</text>
</comment>
<dbReference type="GO" id="GO:0042802">
    <property type="term" value="F:identical protein binding"/>
    <property type="evidence" value="ECO:0007669"/>
    <property type="project" value="InterPro"/>
</dbReference>
<dbReference type="InterPro" id="IPR011717">
    <property type="entry name" value="TPR-4"/>
</dbReference>
<organism evidence="2 3">
    <name type="scientific">Candidatus Proximibacter danicus</name>
    <dbReference type="NCBI Taxonomy" id="2954365"/>
    <lineage>
        <taxon>Bacteria</taxon>
        <taxon>Pseudomonadati</taxon>
        <taxon>Pseudomonadota</taxon>
        <taxon>Betaproteobacteria</taxon>
        <taxon>Candidatus Proximibacter</taxon>
    </lineage>
</organism>
<dbReference type="Gene3D" id="1.25.40.10">
    <property type="entry name" value="Tetratricopeptide repeat domain"/>
    <property type="match status" value="1"/>
</dbReference>
<dbReference type="PROSITE" id="PS50005">
    <property type="entry name" value="TPR"/>
    <property type="match status" value="1"/>
</dbReference>
<evidence type="ECO:0000313" key="3">
    <source>
        <dbReference type="Proteomes" id="UP000886689"/>
    </source>
</evidence>
<reference evidence="2" key="1">
    <citation type="submission" date="2020-10" db="EMBL/GenBank/DDBJ databases">
        <title>Connecting structure to function with the recovery of over 1000 high-quality activated sludge metagenome-assembled genomes encoding full-length rRNA genes using long-read sequencing.</title>
        <authorList>
            <person name="Singleton C.M."/>
            <person name="Petriglieri F."/>
            <person name="Kristensen J.M."/>
            <person name="Kirkegaard R.H."/>
            <person name="Michaelsen T.Y."/>
            <person name="Andersen M.H."/>
            <person name="Karst S.M."/>
            <person name="Dueholm M.S."/>
            <person name="Nielsen P.H."/>
            <person name="Albertsen M."/>
        </authorList>
    </citation>
    <scope>NUCLEOTIDE SEQUENCE</scope>
    <source>
        <strain evidence="2">Hirt_18-Q3-R61-65_BATAC.395</strain>
    </source>
</reference>
<dbReference type="EMBL" id="JADJUC010000002">
    <property type="protein sequence ID" value="MBK8523022.1"/>
    <property type="molecule type" value="Genomic_DNA"/>
</dbReference>
<feature type="repeat" description="TPR" evidence="1">
    <location>
        <begin position="52"/>
        <end position="85"/>
    </location>
</feature>
<name>A0A9D7K1L7_9PROT</name>
<proteinExistence type="predicted"/>
<sequence length="176" mass="19415">MENFRRFSSAVECYTSRHSRIGCTLLLAGGNLGQGDWENKVRAALLGDQDNPRLLAALGGLRLQAGDVEQALVLLERAMLLAPDEPQILCDYGAVLTTAGRLEQAESLLRSGVMVFSDDNLRFNLARCHQLQGKTDEALAVLASMEHRSDDAFKLEGDLLKGKETSPVPWQHILRR</sequence>
<dbReference type="Proteomes" id="UP000886689">
    <property type="component" value="Unassembled WGS sequence"/>
</dbReference>
<dbReference type="AlphaFoldDB" id="A0A9D7K1L7"/>
<evidence type="ECO:0000256" key="1">
    <source>
        <dbReference type="PROSITE-ProRule" id="PRU00339"/>
    </source>
</evidence>
<accession>A0A9D7K1L7</accession>
<protein>
    <submittedName>
        <fullName evidence="2">Tetratricopeptide repeat protein</fullName>
    </submittedName>
</protein>
<gene>
    <name evidence="2" type="ORF">IPL58_02200</name>
</gene>
<dbReference type="SUPFAM" id="SSF48452">
    <property type="entry name" value="TPR-like"/>
    <property type="match status" value="1"/>
</dbReference>
<keyword evidence="1" id="KW-0802">TPR repeat</keyword>
<dbReference type="InterPro" id="IPR019734">
    <property type="entry name" value="TPR_rpt"/>
</dbReference>
<dbReference type="Pfam" id="PF14559">
    <property type="entry name" value="TPR_19"/>
    <property type="match status" value="1"/>
</dbReference>
<evidence type="ECO:0000313" key="2">
    <source>
        <dbReference type="EMBL" id="MBK8523022.1"/>
    </source>
</evidence>
<dbReference type="InterPro" id="IPR011990">
    <property type="entry name" value="TPR-like_helical_dom_sf"/>
</dbReference>